<name>A0A0B6YRG9_9EUPU</name>
<dbReference type="EMBL" id="HACG01011984">
    <property type="protein sequence ID" value="CEK58849.1"/>
    <property type="molecule type" value="Transcribed_RNA"/>
</dbReference>
<dbReference type="AlphaFoldDB" id="A0A0B6YRG9"/>
<reference evidence="1" key="1">
    <citation type="submission" date="2014-12" db="EMBL/GenBank/DDBJ databases">
        <title>Insight into the proteome of Arion vulgaris.</title>
        <authorList>
            <person name="Aradska J."/>
            <person name="Bulat T."/>
            <person name="Smidak R."/>
            <person name="Sarate P."/>
            <person name="Gangsoo J."/>
            <person name="Sialana F."/>
            <person name="Bilban M."/>
            <person name="Lubec G."/>
        </authorList>
    </citation>
    <scope>NUCLEOTIDE SEQUENCE</scope>
    <source>
        <tissue evidence="1">Skin</tissue>
    </source>
</reference>
<organism evidence="1">
    <name type="scientific">Arion vulgaris</name>
    <dbReference type="NCBI Taxonomy" id="1028688"/>
    <lineage>
        <taxon>Eukaryota</taxon>
        <taxon>Metazoa</taxon>
        <taxon>Spiralia</taxon>
        <taxon>Lophotrochozoa</taxon>
        <taxon>Mollusca</taxon>
        <taxon>Gastropoda</taxon>
        <taxon>Heterobranchia</taxon>
        <taxon>Euthyneura</taxon>
        <taxon>Panpulmonata</taxon>
        <taxon>Eupulmonata</taxon>
        <taxon>Stylommatophora</taxon>
        <taxon>Helicina</taxon>
        <taxon>Arionoidea</taxon>
        <taxon>Arionidae</taxon>
        <taxon>Arion</taxon>
    </lineage>
</organism>
<protein>
    <submittedName>
        <fullName evidence="1">Uncharacterized protein</fullName>
    </submittedName>
</protein>
<gene>
    <name evidence="1" type="primary">ORF34384</name>
</gene>
<proteinExistence type="predicted"/>
<accession>A0A0B6YRG9</accession>
<sequence length="51" mass="5846">MVCNETIQWNNGSNAGVLLLLLYSLSDVNMDMYKESSTSHVVKIFKEIDYM</sequence>
<evidence type="ECO:0000313" key="1">
    <source>
        <dbReference type="EMBL" id="CEK58849.1"/>
    </source>
</evidence>